<name>A0ABX0W1Y0_9RHOB</name>
<sequence>MTNKTVARLATQNKVLNQKSLALMGLFGPTNDLTALMRLPGGRVRRVNRGARLLAGRVVGIDDKGVLFEKNGTTHRLAMPGS</sequence>
<proteinExistence type="predicted"/>
<evidence type="ECO:0008006" key="3">
    <source>
        <dbReference type="Google" id="ProtNLM"/>
    </source>
</evidence>
<evidence type="ECO:0000313" key="2">
    <source>
        <dbReference type="Proteomes" id="UP001429564"/>
    </source>
</evidence>
<protein>
    <recommendedName>
        <fullName evidence="3">Type IV pilus biogenesis</fullName>
    </recommendedName>
</protein>
<dbReference type="EMBL" id="QHLQ01000001">
    <property type="protein sequence ID" value="NIZ59421.1"/>
    <property type="molecule type" value="Genomic_DNA"/>
</dbReference>
<accession>A0ABX0W1Y0</accession>
<reference evidence="1 2" key="1">
    <citation type="submission" date="2018-05" db="EMBL/GenBank/DDBJ databases">
        <authorList>
            <person name="Zhang Y.-J."/>
        </authorList>
    </citation>
    <scope>NUCLEOTIDE SEQUENCE [LARGE SCALE GENOMIC DNA]</scope>
    <source>
        <strain evidence="1 2">CY04</strain>
    </source>
</reference>
<evidence type="ECO:0000313" key="1">
    <source>
        <dbReference type="EMBL" id="NIZ59421.1"/>
    </source>
</evidence>
<dbReference type="Proteomes" id="UP001429564">
    <property type="component" value="Unassembled WGS sequence"/>
</dbReference>
<organism evidence="1 2">
    <name type="scientific">Parasedimentitalea denitrificans</name>
    <dbReference type="NCBI Taxonomy" id="2211118"/>
    <lineage>
        <taxon>Bacteria</taxon>
        <taxon>Pseudomonadati</taxon>
        <taxon>Pseudomonadota</taxon>
        <taxon>Alphaproteobacteria</taxon>
        <taxon>Rhodobacterales</taxon>
        <taxon>Paracoccaceae</taxon>
        <taxon>Parasedimentitalea</taxon>
    </lineage>
</organism>
<gene>
    <name evidence="1" type="ORF">DL239_00365</name>
</gene>
<dbReference type="RefSeq" id="WP_167681105.1">
    <property type="nucleotide sequence ID" value="NZ_QHLQ01000001.1"/>
</dbReference>
<comment type="caution">
    <text evidence="1">The sequence shown here is derived from an EMBL/GenBank/DDBJ whole genome shotgun (WGS) entry which is preliminary data.</text>
</comment>
<keyword evidence="2" id="KW-1185">Reference proteome</keyword>